<feature type="coiled-coil region" evidence="1">
    <location>
        <begin position="126"/>
        <end position="181"/>
    </location>
</feature>
<comment type="caution">
    <text evidence="4">The sequence shown here is derived from an EMBL/GenBank/DDBJ whole genome shotgun (WGS) entry which is preliminary data.</text>
</comment>
<sequence>MARQKRTFSETENNENVTTVDQQETEQTTDPQTSEIPDEMEKTVKVETETTDKKSTANKEPQQVIVKKGGAGLAFLALLVALGVGGAGYYFGQQQLDEIQQKLTALQNVSATASESGQIAIEMPNFDQERAQIEQLAKDYQAAQKQIGLLEQDLASKTSDVNNLQAQINKLNANTKTDSNDWLLSEADFLLNNALRKLVLDNDIDTTISLLKLADETLEKTGNAKVAAVRTAINNDLKHLLAVNNVDQNAIMQHLSQLANSLDELTVLNVNFEEQAQNDTPTDSLEDWQANVEKSATSFLNHFIRVTPRGEAADKGLLAPNQDIYLRENIRLRLQIAILAVPRQQDDLYKQSLEAVSSWIRSYFDTNSTETQNFLKSVDELLDQSIYVDAPDQLTSLNALDSLLNRQTVEMKKVEINVDKGLTEATEAKQEEVNPKVIKPEAAAEKSAVENKENSEPSAEPNVEQLQEPQQ</sequence>
<dbReference type="OrthoDB" id="5739852at2"/>
<dbReference type="AlphaFoldDB" id="A0A4R2T1Q4"/>
<keyword evidence="3" id="KW-1133">Transmembrane helix</keyword>
<evidence type="ECO:0000256" key="3">
    <source>
        <dbReference type="SAM" id="Phobius"/>
    </source>
</evidence>
<dbReference type="PANTHER" id="PTHR38043">
    <property type="entry name" value="PROTEIN HEMX"/>
    <property type="match status" value="1"/>
</dbReference>
<keyword evidence="4" id="KW-0808">Transferase</keyword>
<dbReference type="GO" id="GO:0032259">
    <property type="term" value="P:methylation"/>
    <property type="evidence" value="ECO:0007669"/>
    <property type="project" value="UniProtKB-KW"/>
</dbReference>
<proteinExistence type="predicted"/>
<feature type="compositionally biased region" description="Basic and acidic residues" evidence="2">
    <location>
        <begin position="39"/>
        <end position="57"/>
    </location>
</feature>
<accession>A0A4R2T1Q4</accession>
<feature type="compositionally biased region" description="Basic and acidic residues" evidence="2">
    <location>
        <begin position="426"/>
        <end position="455"/>
    </location>
</feature>
<evidence type="ECO:0000313" key="5">
    <source>
        <dbReference type="Proteomes" id="UP000295763"/>
    </source>
</evidence>
<reference evidence="4 5" key="1">
    <citation type="submission" date="2019-03" db="EMBL/GenBank/DDBJ databases">
        <title>Genomic Encyclopedia of Type Strains, Phase IV (KMG-IV): sequencing the most valuable type-strain genomes for metagenomic binning, comparative biology and taxonomic classification.</title>
        <authorList>
            <person name="Goeker M."/>
        </authorList>
    </citation>
    <scope>NUCLEOTIDE SEQUENCE [LARGE SCALE GENOMIC DNA]</scope>
    <source>
        <strain evidence="4 5">DSM 28404</strain>
    </source>
</reference>
<feature type="transmembrane region" description="Helical" evidence="3">
    <location>
        <begin position="71"/>
        <end position="92"/>
    </location>
</feature>
<keyword evidence="3" id="KW-0472">Membrane</keyword>
<keyword evidence="1" id="KW-0175">Coiled coil</keyword>
<feature type="compositionally biased region" description="Low complexity" evidence="2">
    <location>
        <begin position="17"/>
        <end position="33"/>
    </location>
</feature>
<dbReference type="PANTHER" id="PTHR38043:SF1">
    <property type="entry name" value="PROTEIN HEMX"/>
    <property type="match status" value="1"/>
</dbReference>
<gene>
    <name evidence="4" type="ORF">EDC44_10334</name>
</gene>
<dbReference type="Pfam" id="PF04375">
    <property type="entry name" value="HemX"/>
    <property type="match status" value="1"/>
</dbReference>
<keyword evidence="3" id="KW-0812">Transmembrane</keyword>
<evidence type="ECO:0000256" key="2">
    <source>
        <dbReference type="SAM" id="MobiDB-lite"/>
    </source>
</evidence>
<feature type="region of interest" description="Disordered" evidence="2">
    <location>
        <begin position="426"/>
        <end position="471"/>
    </location>
</feature>
<organism evidence="4 5">
    <name type="scientific">Cricetibacter osteomyelitidis</name>
    <dbReference type="NCBI Taxonomy" id="1521931"/>
    <lineage>
        <taxon>Bacteria</taxon>
        <taxon>Pseudomonadati</taxon>
        <taxon>Pseudomonadota</taxon>
        <taxon>Gammaproteobacteria</taxon>
        <taxon>Pasteurellales</taxon>
        <taxon>Pasteurellaceae</taxon>
        <taxon>Cricetibacter</taxon>
    </lineage>
</organism>
<dbReference type="InterPro" id="IPR007470">
    <property type="entry name" value="HemX"/>
</dbReference>
<evidence type="ECO:0000313" key="4">
    <source>
        <dbReference type="EMBL" id="TCP96837.1"/>
    </source>
</evidence>
<evidence type="ECO:0000256" key="1">
    <source>
        <dbReference type="SAM" id="Coils"/>
    </source>
</evidence>
<dbReference type="Proteomes" id="UP000295763">
    <property type="component" value="Unassembled WGS sequence"/>
</dbReference>
<dbReference type="EMBL" id="SLYB01000003">
    <property type="protein sequence ID" value="TCP96837.1"/>
    <property type="molecule type" value="Genomic_DNA"/>
</dbReference>
<dbReference type="GO" id="GO:0008168">
    <property type="term" value="F:methyltransferase activity"/>
    <property type="evidence" value="ECO:0007669"/>
    <property type="project" value="UniProtKB-KW"/>
</dbReference>
<keyword evidence="5" id="KW-1185">Reference proteome</keyword>
<keyword evidence="4" id="KW-0489">Methyltransferase</keyword>
<feature type="region of interest" description="Disordered" evidence="2">
    <location>
        <begin position="1"/>
        <end position="61"/>
    </location>
</feature>
<name>A0A4R2T1Q4_9PAST</name>
<protein>
    <submittedName>
        <fullName evidence="4">Uroporphyrin-3 C-methyltransferase</fullName>
    </submittedName>
</protein>